<evidence type="ECO:0000256" key="1">
    <source>
        <dbReference type="ARBA" id="ARBA00009431"/>
    </source>
</evidence>
<evidence type="ECO:0000313" key="6">
    <source>
        <dbReference type="EMBL" id="KIP01261.1"/>
    </source>
</evidence>
<gene>
    <name evidence="6" type="ORF">PHLGIDRAFT_374536</name>
</gene>
<dbReference type="Proteomes" id="UP000053257">
    <property type="component" value="Unassembled WGS sequence"/>
</dbReference>
<dbReference type="GO" id="GO:0004185">
    <property type="term" value="F:serine-type carboxypeptidase activity"/>
    <property type="evidence" value="ECO:0007669"/>
    <property type="project" value="InterPro"/>
</dbReference>
<dbReference type="InterPro" id="IPR029058">
    <property type="entry name" value="AB_hydrolase_fold"/>
</dbReference>
<keyword evidence="7" id="KW-1185">Reference proteome</keyword>
<keyword evidence="3" id="KW-0645">Protease</keyword>
<dbReference type="Gene3D" id="3.40.50.1820">
    <property type="entry name" value="alpha/beta hydrolase"/>
    <property type="match status" value="1"/>
</dbReference>
<evidence type="ECO:0000256" key="4">
    <source>
        <dbReference type="ARBA" id="ARBA00022801"/>
    </source>
</evidence>
<sequence>MSKSSLLPIRMGSMNNPTRVWSWSHKHTTFGVTLGALLLATGLWILDGVHKPRMTTFAPFYHSVRTHDDLCVGGVSHSGYVGLQGDAKDAPRRSFFWYFEAQNSPETAPVILTIGGGPGSSGMAHQETQICYVARAFATPATRRRSIKPLIRSLRSLP</sequence>
<comment type="similarity">
    <text evidence="1">Belongs to the peptidase S10 family.</text>
</comment>
<name>A0A0C3RPA9_PHLG1</name>
<evidence type="ECO:0000256" key="5">
    <source>
        <dbReference type="ARBA" id="ARBA00023180"/>
    </source>
</evidence>
<dbReference type="OrthoDB" id="3307989at2759"/>
<dbReference type="Pfam" id="PF00450">
    <property type="entry name" value="Peptidase_S10"/>
    <property type="match status" value="1"/>
</dbReference>
<reference evidence="6 7" key="1">
    <citation type="journal article" date="2014" name="PLoS Genet.">
        <title>Analysis of the Phlebiopsis gigantea genome, transcriptome and secretome provides insight into its pioneer colonization strategies of wood.</title>
        <authorList>
            <person name="Hori C."/>
            <person name="Ishida T."/>
            <person name="Igarashi K."/>
            <person name="Samejima M."/>
            <person name="Suzuki H."/>
            <person name="Master E."/>
            <person name="Ferreira P."/>
            <person name="Ruiz-Duenas F.J."/>
            <person name="Held B."/>
            <person name="Canessa P."/>
            <person name="Larrondo L.F."/>
            <person name="Schmoll M."/>
            <person name="Druzhinina I.S."/>
            <person name="Kubicek C.P."/>
            <person name="Gaskell J.A."/>
            <person name="Kersten P."/>
            <person name="St John F."/>
            <person name="Glasner J."/>
            <person name="Sabat G."/>
            <person name="Splinter BonDurant S."/>
            <person name="Syed K."/>
            <person name="Yadav J."/>
            <person name="Mgbeahuruike A.C."/>
            <person name="Kovalchuk A."/>
            <person name="Asiegbu F.O."/>
            <person name="Lackner G."/>
            <person name="Hoffmeister D."/>
            <person name="Rencoret J."/>
            <person name="Gutierrez A."/>
            <person name="Sun H."/>
            <person name="Lindquist E."/>
            <person name="Barry K."/>
            <person name="Riley R."/>
            <person name="Grigoriev I.V."/>
            <person name="Henrissat B."/>
            <person name="Kues U."/>
            <person name="Berka R.M."/>
            <person name="Martinez A.T."/>
            <person name="Covert S.F."/>
            <person name="Blanchette R.A."/>
            <person name="Cullen D."/>
        </authorList>
    </citation>
    <scope>NUCLEOTIDE SEQUENCE [LARGE SCALE GENOMIC DNA]</scope>
    <source>
        <strain evidence="6 7">11061_1 CR5-6</strain>
    </source>
</reference>
<keyword evidence="4" id="KW-0378">Hydrolase</keyword>
<dbReference type="HOGENOM" id="CLU_1670030_0_0_1"/>
<dbReference type="SUPFAM" id="SSF53474">
    <property type="entry name" value="alpha/beta-Hydrolases"/>
    <property type="match status" value="1"/>
</dbReference>
<dbReference type="GO" id="GO:0006508">
    <property type="term" value="P:proteolysis"/>
    <property type="evidence" value="ECO:0007669"/>
    <property type="project" value="UniProtKB-KW"/>
</dbReference>
<accession>A0A0C3RPA9</accession>
<dbReference type="EMBL" id="KN840843">
    <property type="protein sequence ID" value="KIP01261.1"/>
    <property type="molecule type" value="Genomic_DNA"/>
</dbReference>
<proteinExistence type="inferred from homology"/>
<dbReference type="InterPro" id="IPR001563">
    <property type="entry name" value="Peptidase_S10"/>
</dbReference>
<keyword evidence="5" id="KW-0325">Glycoprotein</keyword>
<evidence type="ECO:0000313" key="7">
    <source>
        <dbReference type="Proteomes" id="UP000053257"/>
    </source>
</evidence>
<dbReference type="AlphaFoldDB" id="A0A0C3RPA9"/>
<keyword evidence="2" id="KW-0121">Carboxypeptidase</keyword>
<dbReference type="STRING" id="745531.A0A0C3RPA9"/>
<evidence type="ECO:0000256" key="3">
    <source>
        <dbReference type="ARBA" id="ARBA00022670"/>
    </source>
</evidence>
<protein>
    <submittedName>
        <fullName evidence="6">Uncharacterized protein</fullName>
    </submittedName>
</protein>
<evidence type="ECO:0000256" key="2">
    <source>
        <dbReference type="ARBA" id="ARBA00022645"/>
    </source>
</evidence>
<organism evidence="6 7">
    <name type="scientific">Phlebiopsis gigantea (strain 11061_1 CR5-6)</name>
    <name type="common">White-rot fungus</name>
    <name type="synonym">Peniophora gigantea</name>
    <dbReference type="NCBI Taxonomy" id="745531"/>
    <lineage>
        <taxon>Eukaryota</taxon>
        <taxon>Fungi</taxon>
        <taxon>Dikarya</taxon>
        <taxon>Basidiomycota</taxon>
        <taxon>Agaricomycotina</taxon>
        <taxon>Agaricomycetes</taxon>
        <taxon>Polyporales</taxon>
        <taxon>Phanerochaetaceae</taxon>
        <taxon>Phlebiopsis</taxon>
    </lineage>
</organism>